<dbReference type="AlphaFoldDB" id="A0A6A6AQL5"/>
<keyword evidence="1" id="KW-1133">Transmembrane helix</keyword>
<name>A0A6A6AQL5_9PLEO</name>
<evidence type="ECO:0000313" key="4">
    <source>
        <dbReference type="Proteomes" id="UP000799771"/>
    </source>
</evidence>
<keyword evidence="1" id="KW-0812">Transmembrane</keyword>
<dbReference type="Proteomes" id="UP000799771">
    <property type="component" value="Unassembled WGS sequence"/>
</dbReference>
<evidence type="ECO:0000256" key="1">
    <source>
        <dbReference type="SAM" id="Phobius"/>
    </source>
</evidence>
<feature type="signal peptide" evidence="2">
    <location>
        <begin position="1"/>
        <end position="25"/>
    </location>
</feature>
<accession>A0A6A6AQL5</accession>
<dbReference type="GeneID" id="54407788"/>
<keyword evidence="4" id="KW-1185">Reference proteome</keyword>
<dbReference type="EMBL" id="ML977499">
    <property type="protein sequence ID" value="KAF2133137.1"/>
    <property type="molecule type" value="Genomic_DNA"/>
</dbReference>
<dbReference type="OrthoDB" id="3945555at2759"/>
<feature type="transmembrane region" description="Helical" evidence="1">
    <location>
        <begin position="180"/>
        <end position="200"/>
    </location>
</feature>
<proteinExistence type="predicted"/>
<dbReference type="RefSeq" id="XP_033527524.1">
    <property type="nucleotide sequence ID" value="XM_033667356.1"/>
</dbReference>
<protein>
    <submittedName>
        <fullName evidence="3">Uncharacterized protein</fullName>
    </submittedName>
</protein>
<feature type="chain" id="PRO_5025580474" evidence="2">
    <location>
        <begin position="26"/>
        <end position="259"/>
    </location>
</feature>
<evidence type="ECO:0000256" key="2">
    <source>
        <dbReference type="SAM" id="SignalP"/>
    </source>
</evidence>
<feature type="transmembrane region" description="Helical" evidence="1">
    <location>
        <begin position="150"/>
        <end position="168"/>
    </location>
</feature>
<evidence type="ECO:0000313" key="3">
    <source>
        <dbReference type="EMBL" id="KAF2133137.1"/>
    </source>
</evidence>
<feature type="transmembrane region" description="Helical" evidence="1">
    <location>
        <begin position="206"/>
        <end position="228"/>
    </location>
</feature>
<reference evidence="3" key="1">
    <citation type="journal article" date="2020" name="Stud. Mycol.">
        <title>101 Dothideomycetes genomes: a test case for predicting lifestyles and emergence of pathogens.</title>
        <authorList>
            <person name="Haridas S."/>
            <person name="Albert R."/>
            <person name="Binder M."/>
            <person name="Bloem J."/>
            <person name="Labutti K."/>
            <person name="Salamov A."/>
            <person name="Andreopoulos B."/>
            <person name="Baker S."/>
            <person name="Barry K."/>
            <person name="Bills G."/>
            <person name="Bluhm B."/>
            <person name="Cannon C."/>
            <person name="Castanera R."/>
            <person name="Culley D."/>
            <person name="Daum C."/>
            <person name="Ezra D."/>
            <person name="Gonzalez J."/>
            <person name="Henrissat B."/>
            <person name="Kuo A."/>
            <person name="Liang C."/>
            <person name="Lipzen A."/>
            <person name="Lutzoni F."/>
            <person name="Magnuson J."/>
            <person name="Mondo S."/>
            <person name="Nolan M."/>
            <person name="Ohm R."/>
            <person name="Pangilinan J."/>
            <person name="Park H.-J."/>
            <person name="Ramirez L."/>
            <person name="Alfaro M."/>
            <person name="Sun H."/>
            <person name="Tritt A."/>
            <person name="Yoshinaga Y."/>
            <person name="Zwiers L.-H."/>
            <person name="Turgeon B."/>
            <person name="Goodwin S."/>
            <person name="Spatafora J."/>
            <person name="Crous P."/>
            <person name="Grigoriev I."/>
        </authorList>
    </citation>
    <scope>NUCLEOTIDE SEQUENCE</scope>
    <source>
        <strain evidence="3">CBS 119687</strain>
    </source>
</reference>
<gene>
    <name evidence="3" type="ORF">P153DRAFT_363356</name>
</gene>
<keyword evidence="2" id="KW-0732">Signal</keyword>
<sequence>MADPISMVAGLLALISATTSIISTAYDIARHTRMPCEVANDGMIVLEEVNALLKEQDSQQRNGGHLLHCLTELQKLMSDRTLKRRLRFGDQGYGVVAPARCSQFLRDHCRSKFERGSQFWRLQRYTTSLMGRLPPSTHDMLAKPFKNPSPFVLLLSWLVLAIAVAAWCKTQTSHQHRRHYLIGSMLMAFVLGGIEGSGMTTTILTNIPWCLTLGMLLHFIVGSVRVSIWTHAIVPPHHVNEFQDLEKMACTGDSSQKTS</sequence>
<organism evidence="3 4">
    <name type="scientific">Dothidotthia symphoricarpi CBS 119687</name>
    <dbReference type="NCBI Taxonomy" id="1392245"/>
    <lineage>
        <taxon>Eukaryota</taxon>
        <taxon>Fungi</taxon>
        <taxon>Dikarya</taxon>
        <taxon>Ascomycota</taxon>
        <taxon>Pezizomycotina</taxon>
        <taxon>Dothideomycetes</taxon>
        <taxon>Pleosporomycetidae</taxon>
        <taxon>Pleosporales</taxon>
        <taxon>Dothidotthiaceae</taxon>
        <taxon>Dothidotthia</taxon>
    </lineage>
</organism>
<keyword evidence="1" id="KW-0472">Membrane</keyword>